<protein>
    <submittedName>
        <fullName evidence="3">Tripartite tricarboxylate transporter substrate binding protein</fullName>
    </submittedName>
</protein>
<gene>
    <name evidence="3" type="ORF">GXW76_11985</name>
</gene>
<dbReference type="InterPro" id="IPR005064">
    <property type="entry name" value="BUG"/>
</dbReference>
<name>A0A9X9WXL1_9PROT</name>
<proteinExistence type="inferred from homology"/>
<organism evidence="3 4">
    <name type="scientific">Neoroseomonas soli</name>
    <dbReference type="NCBI Taxonomy" id="1081025"/>
    <lineage>
        <taxon>Bacteria</taxon>
        <taxon>Pseudomonadati</taxon>
        <taxon>Pseudomonadota</taxon>
        <taxon>Alphaproteobacteria</taxon>
        <taxon>Acetobacterales</taxon>
        <taxon>Acetobacteraceae</taxon>
        <taxon>Neoroseomonas</taxon>
    </lineage>
</organism>
<dbReference type="Pfam" id="PF03401">
    <property type="entry name" value="TctC"/>
    <property type="match status" value="1"/>
</dbReference>
<dbReference type="Proteomes" id="UP001138751">
    <property type="component" value="Unassembled WGS sequence"/>
</dbReference>
<feature type="chain" id="PRO_5040717942" evidence="2">
    <location>
        <begin position="22"/>
        <end position="322"/>
    </location>
</feature>
<evidence type="ECO:0000256" key="1">
    <source>
        <dbReference type="ARBA" id="ARBA00006987"/>
    </source>
</evidence>
<evidence type="ECO:0000313" key="4">
    <source>
        <dbReference type="Proteomes" id="UP001138751"/>
    </source>
</evidence>
<keyword evidence="2" id="KW-0732">Signal</keyword>
<dbReference type="PIRSF" id="PIRSF017082">
    <property type="entry name" value="YflP"/>
    <property type="match status" value="1"/>
</dbReference>
<dbReference type="Gene3D" id="3.40.190.10">
    <property type="entry name" value="Periplasmic binding protein-like II"/>
    <property type="match status" value="1"/>
</dbReference>
<dbReference type="CDD" id="cd13578">
    <property type="entry name" value="PBP2_Bug27"/>
    <property type="match status" value="1"/>
</dbReference>
<dbReference type="PANTHER" id="PTHR42928:SF5">
    <property type="entry name" value="BLR1237 PROTEIN"/>
    <property type="match status" value="1"/>
</dbReference>
<reference evidence="3" key="2">
    <citation type="journal article" date="2021" name="Syst. Appl. Microbiol.">
        <title>Roseomonas hellenica sp. nov., isolated from roots of wild-growing Alkanna tinctoria.</title>
        <authorList>
            <person name="Rat A."/>
            <person name="Naranjo H.D."/>
            <person name="Lebbe L."/>
            <person name="Cnockaert M."/>
            <person name="Krigas N."/>
            <person name="Grigoriadou K."/>
            <person name="Maloupa E."/>
            <person name="Willems A."/>
        </authorList>
    </citation>
    <scope>NUCLEOTIDE SEQUENCE</scope>
    <source>
        <strain evidence="3">LMG 31231</strain>
    </source>
</reference>
<dbReference type="SUPFAM" id="SSF53850">
    <property type="entry name" value="Periplasmic binding protein-like II"/>
    <property type="match status" value="1"/>
</dbReference>
<evidence type="ECO:0000256" key="2">
    <source>
        <dbReference type="SAM" id="SignalP"/>
    </source>
</evidence>
<dbReference type="Gene3D" id="3.40.190.150">
    <property type="entry name" value="Bordetella uptake gene, domain 1"/>
    <property type="match status" value="1"/>
</dbReference>
<feature type="signal peptide" evidence="2">
    <location>
        <begin position="1"/>
        <end position="21"/>
    </location>
</feature>
<comment type="similarity">
    <text evidence="1">Belongs to the UPF0065 (bug) family.</text>
</comment>
<dbReference type="EMBL" id="JAAEDM010000028">
    <property type="protein sequence ID" value="MBR0671890.1"/>
    <property type="molecule type" value="Genomic_DNA"/>
</dbReference>
<accession>A0A9X9WXL1</accession>
<dbReference type="RefSeq" id="WP_211862266.1">
    <property type="nucleotide sequence ID" value="NZ_JAAEDM010000028.1"/>
</dbReference>
<keyword evidence="4" id="KW-1185">Reference proteome</keyword>
<sequence>MLNRRHLIALTPALLAAPALRAQPAFPNRPIRLLVGFAPGGTTDVAARLLAPRMQAALGQSVVIENRPGAGSNIATEAVVRSPADGHTLLLGTIGGLAVNPTLYGSLPYDPQTDLTAISRVAMILNVLAVPADRPWRSVAEVVTASRADALTFGTSGVGGAGHLAGEQLNAMARLQNTHVPYRGGGALISDFITGKVDMAFTPYSGVRPHAEAGRVRLLGVTTAARSRLAPDVPSIAETPGLAGFDMADWSTLMAPRGVPAPVVEVLNRAVTAALAEAQVVQALAERGIEATPSTPAECAAFIRSETEKWAPVVRASGATPN</sequence>
<evidence type="ECO:0000313" key="3">
    <source>
        <dbReference type="EMBL" id="MBR0671890.1"/>
    </source>
</evidence>
<comment type="caution">
    <text evidence="3">The sequence shown here is derived from an EMBL/GenBank/DDBJ whole genome shotgun (WGS) entry which is preliminary data.</text>
</comment>
<dbReference type="PANTHER" id="PTHR42928">
    <property type="entry name" value="TRICARBOXYLATE-BINDING PROTEIN"/>
    <property type="match status" value="1"/>
</dbReference>
<dbReference type="InterPro" id="IPR042100">
    <property type="entry name" value="Bug_dom1"/>
</dbReference>
<reference evidence="3" key="1">
    <citation type="submission" date="2020-01" db="EMBL/GenBank/DDBJ databases">
        <authorList>
            <person name="Rat A."/>
        </authorList>
    </citation>
    <scope>NUCLEOTIDE SEQUENCE</scope>
    <source>
        <strain evidence="3">LMG 31231</strain>
    </source>
</reference>
<dbReference type="AlphaFoldDB" id="A0A9X9WXL1"/>